<dbReference type="PANTHER" id="PTHR11158">
    <property type="entry name" value="MSF1/PX19 RELATED"/>
    <property type="match status" value="1"/>
</dbReference>
<protein>
    <recommendedName>
        <fullName evidence="1">PRELI/MSF1 domain-containing protein</fullName>
    </recommendedName>
</protein>
<dbReference type="PROSITE" id="PS50904">
    <property type="entry name" value="PRELI_MSF1"/>
    <property type="match status" value="1"/>
</dbReference>
<keyword evidence="3" id="KW-1185">Reference proteome</keyword>
<gene>
    <name evidence="2" type="ORF">GLX27_002015</name>
</gene>
<evidence type="ECO:0000313" key="3">
    <source>
        <dbReference type="Proteomes" id="UP000818624"/>
    </source>
</evidence>
<dbReference type="InterPro" id="IPR037365">
    <property type="entry name" value="Slowmo/Ups"/>
</dbReference>
<dbReference type="InterPro" id="IPR006797">
    <property type="entry name" value="PRELI/MSF1_dom"/>
</dbReference>
<sequence>MPLTFSTSVVYPCAFVQAATAVWYKYPNPHTEHVQSIDVLDRTICPQTGTVRTERLISVEQHTPRWIKRILGVDGATYVREVITFDPNEPAVYMDSTNLSFSHYLLVKEDVAYRPYKDNQTRFDQSAEFDCRGLTHNENQAFGLFASAARKVEEACQSRFAENAAHTVRKQDTLRAHGL</sequence>
<reference evidence="2 3" key="1">
    <citation type="journal article" date="2020" name="Elife">
        <title>Loss of centromere function drives karyotype evolution in closely related Malassezia species.</title>
        <authorList>
            <person name="Sankaranarayanan S.R."/>
            <person name="Ianiri G."/>
            <person name="Coelho M.A."/>
            <person name="Reza M.H."/>
            <person name="Thimmappa B.C."/>
            <person name="Ganguly P."/>
            <person name="Vadnala R.N."/>
            <person name="Sun S."/>
            <person name="Siddharthan R."/>
            <person name="Tellgren-Roth C."/>
            <person name="Dawson T.L."/>
            <person name="Heitman J."/>
            <person name="Sanyal K."/>
        </authorList>
    </citation>
    <scope>NUCLEOTIDE SEQUENCE [LARGE SCALE GENOMIC DNA]</scope>
    <source>
        <strain evidence="2">CBS14141</strain>
    </source>
</reference>
<feature type="domain" description="PRELI/MSF1" evidence="1">
    <location>
        <begin position="2"/>
        <end position="179"/>
    </location>
</feature>
<dbReference type="Pfam" id="PF04707">
    <property type="entry name" value="PRELI"/>
    <property type="match status" value="1"/>
</dbReference>
<evidence type="ECO:0000313" key="2">
    <source>
        <dbReference type="EMBL" id="WFD47364.1"/>
    </source>
</evidence>
<evidence type="ECO:0000259" key="1">
    <source>
        <dbReference type="PROSITE" id="PS50904"/>
    </source>
</evidence>
<dbReference type="Proteomes" id="UP000818624">
    <property type="component" value="Chromosome 2"/>
</dbReference>
<accession>A0ABY8EQX6</accession>
<proteinExistence type="predicted"/>
<organism evidence="2 3">
    <name type="scientific">Malassezia furfur</name>
    <name type="common">Pityriasis versicolor infection agent</name>
    <name type="synonym">Pityrosporum furfur</name>
    <dbReference type="NCBI Taxonomy" id="55194"/>
    <lineage>
        <taxon>Eukaryota</taxon>
        <taxon>Fungi</taxon>
        <taxon>Dikarya</taxon>
        <taxon>Basidiomycota</taxon>
        <taxon>Ustilaginomycotina</taxon>
        <taxon>Malasseziomycetes</taxon>
        <taxon>Malasseziales</taxon>
        <taxon>Malasseziaceae</taxon>
        <taxon>Malassezia</taxon>
    </lineage>
</organism>
<dbReference type="EMBL" id="CP046235">
    <property type="protein sequence ID" value="WFD47364.1"/>
    <property type="molecule type" value="Genomic_DNA"/>
</dbReference>
<name>A0ABY8EQX6_MALFU</name>